<dbReference type="Proteomes" id="UP001241110">
    <property type="component" value="Unassembled WGS sequence"/>
</dbReference>
<dbReference type="SUPFAM" id="SSF63380">
    <property type="entry name" value="Riboflavin synthase domain-like"/>
    <property type="match status" value="1"/>
</dbReference>
<dbReference type="InterPro" id="IPR039374">
    <property type="entry name" value="SIP_fam"/>
</dbReference>
<dbReference type="InterPro" id="IPR013113">
    <property type="entry name" value="SIP_FAD-bd"/>
</dbReference>
<name>A0AAE3U4X8_9BACT</name>
<dbReference type="Pfam" id="PF04954">
    <property type="entry name" value="SIP"/>
    <property type="match status" value="1"/>
</dbReference>
<organism evidence="3 4">
    <name type="scientific">Xanthocytophaga flava</name>
    <dbReference type="NCBI Taxonomy" id="3048013"/>
    <lineage>
        <taxon>Bacteria</taxon>
        <taxon>Pseudomonadati</taxon>
        <taxon>Bacteroidota</taxon>
        <taxon>Cytophagia</taxon>
        <taxon>Cytophagales</taxon>
        <taxon>Rhodocytophagaceae</taxon>
        <taxon>Xanthocytophaga</taxon>
    </lineage>
</organism>
<dbReference type="RefSeq" id="WP_313974745.1">
    <property type="nucleotide sequence ID" value="NZ_JASJOS010000001.1"/>
</dbReference>
<dbReference type="PROSITE" id="PS51384">
    <property type="entry name" value="FAD_FR"/>
    <property type="match status" value="1"/>
</dbReference>
<dbReference type="AlphaFoldDB" id="A0AAE3U4X8"/>
<dbReference type="Gene3D" id="3.40.50.80">
    <property type="entry name" value="Nucleotide-binding domain of ferredoxin-NADP reductase (FNR) module"/>
    <property type="match status" value="1"/>
</dbReference>
<evidence type="ECO:0000313" key="3">
    <source>
        <dbReference type="EMBL" id="MDJ1478952.1"/>
    </source>
</evidence>
<dbReference type="Pfam" id="PF08021">
    <property type="entry name" value="FAD_binding_9"/>
    <property type="match status" value="1"/>
</dbReference>
<dbReference type="InterPro" id="IPR007037">
    <property type="entry name" value="SIP_rossman_dom"/>
</dbReference>
<dbReference type="InterPro" id="IPR017927">
    <property type="entry name" value="FAD-bd_FR_type"/>
</dbReference>
<accession>A0AAE3U4X8</accession>
<comment type="caution">
    <text evidence="3">The sequence shown here is derived from an EMBL/GenBank/DDBJ whole genome shotgun (WGS) entry which is preliminary data.</text>
</comment>
<dbReference type="PANTHER" id="PTHR30157:SF0">
    <property type="entry name" value="NADPH-DEPENDENT FERRIC-CHELATE REDUCTASE"/>
    <property type="match status" value="1"/>
</dbReference>
<feature type="domain" description="FAD-binding FR-type" evidence="2">
    <location>
        <begin position="38"/>
        <end position="144"/>
    </location>
</feature>
<dbReference type="GO" id="GO:0016491">
    <property type="term" value="F:oxidoreductase activity"/>
    <property type="evidence" value="ECO:0007669"/>
    <property type="project" value="InterPro"/>
</dbReference>
<reference evidence="3" key="1">
    <citation type="submission" date="2023-05" db="EMBL/GenBank/DDBJ databases">
        <authorList>
            <person name="Zhang X."/>
        </authorList>
    </citation>
    <scope>NUCLEOTIDE SEQUENCE</scope>
    <source>
        <strain evidence="3">YF14B1</strain>
    </source>
</reference>
<dbReference type="InterPro" id="IPR039261">
    <property type="entry name" value="FNR_nucleotide-bd"/>
</dbReference>
<comment type="similarity">
    <text evidence="1">Belongs to the SIP oxidoreductase family.</text>
</comment>
<gene>
    <name evidence="3" type="ORF">QNI16_00565</name>
</gene>
<proteinExistence type="inferred from homology"/>
<sequence>MSVRLYNYQLYISREVVHFYITITKLNKMGLIDNLASKLLNKAVIVHKSKIADNTFHIRIHSSGLKSVEYVPGYFLRIFCGMGMSVNLKDKIRSYSVWYFDRKAETIDIAACTHSNGPGSKWVQDCVVGDTIYFGWHKGKFIVDQSADSYVLVGDTSALGHLYEIYRNLSVSKKIYGFVYAENEKDIFPDIDGSKPFQFLQLAANPGQRLVQSIDVTARQISDSGMVYVGGDSRSCVQLNQYFKKELNWNSGQIKAKPFWTPDKTGLE</sequence>
<evidence type="ECO:0000256" key="1">
    <source>
        <dbReference type="ARBA" id="ARBA00035644"/>
    </source>
</evidence>
<dbReference type="PANTHER" id="PTHR30157">
    <property type="entry name" value="FERRIC REDUCTASE, NADPH-DEPENDENT"/>
    <property type="match status" value="1"/>
</dbReference>
<evidence type="ECO:0000259" key="2">
    <source>
        <dbReference type="PROSITE" id="PS51384"/>
    </source>
</evidence>
<evidence type="ECO:0000313" key="4">
    <source>
        <dbReference type="Proteomes" id="UP001241110"/>
    </source>
</evidence>
<protein>
    <submittedName>
        <fullName evidence="3">SIP domain-containing protein</fullName>
    </submittedName>
</protein>
<dbReference type="InterPro" id="IPR017938">
    <property type="entry name" value="Riboflavin_synthase-like_b-brl"/>
</dbReference>
<dbReference type="Gene3D" id="2.40.30.10">
    <property type="entry name" value="Translation factors"/>
    <property type="match status" value="1"/>
</dbReference>
<dbReference type="EMBL" id="JASJOS010000001">
    <property type="protein sequence ID" value="MDJ1478952.1"/>
    <property type="molecule type" value="Genomic_DNA"/>
</dbReference>